<proteinExistence type="predicted"/>
<evidence type="ECO:0000313" key="2">
    <source>
        <dbReference type="Proteomes" id="UP001061991"/>
    </source>
</evidence>
<evidence type="ECO:0000313" key="1">
    <source>
        <dbReference type="EMBL" id="UXN57743.1"/>
    </source>
</evidence>
<accession>A0ACD4CVW5</accession>
<geneLocation type="plasmid" evidence="1 2">
    <name>p_unnamed3</name>
</geneLocation>
<dbReference type="EMBL" id="CP104970">
    <property type="protein sequence ID" value="UXN57743.1"/>
    <property type="molecule type" value="Genomic_DNA"/>
</dbReference>
<dbReference type="Proteomes" id="UP001061991">
    <property type="component" value="Plasmid p_unnamed3"/>
</dbReference>
<protein>
    <submittedName>
        <fullName evidence="1">Uncharacterized protein</fullName>
    </submittedName>
</protein>
<reference evidence="1" key="1">
    <citation type="submission" date="2022-09" db="EMBL/GenBank/DDBJ databases">
        <title>Interaction between co-microsymbionts with complementary sets of symbiotic genes in legume-rhizobium systems.</title>
        <authorList>
            <person name="Safronova V."/>
            <person name="Sazanova A."/>
            <person name="Afonin A."/>
            <person name="Chirak E."/>
        </authorList>
    </citation>
    <scope>NUCLEOTIDE SEQUENCE</scope>
    <source>
        <strain evidence="1">A18/3m</strain>
    </source>
</reference>
<organism evidence="1 2">
    <name type="scientific">Phyllobacterium zundukense</name>
    <dbReference type="NCBI Taxonomy" id="1867719"/>
    <lineage>
        <taxon>Bacteria</taxon>
        <taxon>Pseudomonadati</taxon>
        <taxon>Pseudomonadota</taxon>
        <taxon>Alphaproteobacteria</taxon>
        <taxon>Hyphomicrobiales</taxon>
        <taxon>Phyllobacteriaceae</taxon>
        <taxon>Phyllobacterium</taxon>
    </lineage>
</organism>
<keyword evidence="2" id="KW-1185">Reference proteome</keyword>
<sequence length="47" mass="4956">MALQHGHKRHSEVVACLAAGDGVGASEALKNDIREAYATMFATIEKG</sequence>
<name>A0ACD4CVW5_9HYPH</name>
<keyword evidence="1" id="KW-0614">Plasmid</keyword>
<gene>
    <name evidence="1" type="ORF">N8E88_02730</name>
</gene>